<evidence type="ECO:0000256" key="2">
    <source>
        <dbReference type="ARBA" id="ARBA00023315"/>
    </source>
</evidence>
<accession>A0A2T6AGN5</accession>
<sequence>MIRNIISTDAPEILNIYELGLETRNATFETRVPTWEEWDKKHHSHSRLVFFENDMIKGWAALAPFSMREVYRGVAELSIYIHPEHSGKGIGSQLMRGLIASSEKNLIWTLFSSVFPENEATVKLHTKFGFKLLGRREKIAQLDGIWRDTLIFERRSKIVGID</sequence>
<feature type="domain" description="N-acetyltransferase" evidence="3">
    <location>
        <begin position="1"/>
        <end position="151"/>
    </location>
</feature>
<evidence type="ECO:0000259" key="3">
    <source>
        <dbReference type="PROSITE" id="PS51186"/>
    </source>
</evidence>
<gene>
    <name evidence="4" type="ORF">C8P64_1492</name>
</gene>
<dbReference type="RefSeq" id="WP_108171438.1">
    <property type="nucleotide sequence ID" value="NZ_QBKQ01000002.1"/>
</dbReference>
<dbReference type="Gene3D" id="3.40.630.30">
    <property type="match status" value="1"/>
</dbReference>
<protein>
    <submittedName>
        <fullName evidence="4">Phosphinothricin acetyltransferase</fullName>
    </submittedName>
</protein>
<dbReference type="Pfam" id="PF00583">
    <property type="entry name" value="Acetyltransf_1"/>
    <property type="match status" value="1"/>
</dbReference>
<proteinExistence type="predicted"/>
<evidence type="ECO:0000313" key="4">
    <source>
        <dbReference type="EMBL" id="PTX42969.1"/>
    </source>
</evidence>
<dbReference type="CDD" id="cd04301">
    <property type="entry name" value="NAT_SF"/>
    <property type="match status" value="1"/>
</dbReference>
<dbReference type="OrthoDB" id="9799096at2"/>
<evidence type="ECO:0000313" key="5">
    <source>
        <dbReference type="Proteomes" id="UP000244174"/>
    </source>
</evidence>
<dbReference type="PANTHER" id="PTHR43072">
    <property type="entry name" value="N-ACETYLTRANSFERASE"/>
    <property type="match status" value="1"/>
</dbReference>
<keyword evidence="5" id="KW-1185">Reference proteome</keyword>
<evidence type="ECO:0000256" key="1">
    <source>
        <dbReference type="ARBA" id="ARBA00022679"/>
    </source>
</evidence>
<organism evidence="4 5">
    <name type="scientific">Christiangramia gaetbulicola</name>
    <dbReference type="NCBI Taxonomy" id="703340"/>
    <lineage>
        <taxon>Bacteria</taxon>
        <taxon>Pseudomonadati</taxon>
        <taxon>Bacteroidota</taxon>
        <taxon>Flavobacteriia</taxon>
        <taxon>Flavobacteriales</taxon>
        <taxon>Flavobacteriaceae</taxon>
        <taxon>Christiangramia</taxon>
    </lineage>
</organism>
<dbReference type="AlphaFoldDB" id="A0A2T6AGN5"/>
<dbReference type="PANTHER" id="PTHR43072:SF23">
    <property type="entry name" value="UPF0039 PROTEIN C11D3.02C"/>
    <property type="match status" value="1"/>
</dbReference>
<keyword evidence="1 4" id="KW-0808">Transferase</keyword>
<keyword evidence="2" id="KW-0012">Acyltransferase</keyword>
<dbReference type="Proteomes" id="UP000244174">
    <property type="component" value="Unassembled WGS sequence"/>
</dbReference>
<reference evidence="4 5" key="1">
    <citation type="submission" date="2018-04" db="EMBL/GenBank/DDBJ databases">
        <title>Genomic Encyclopedia of Archaeal and Bacterial Type Strains, Phase II (KMG-II): from individual species to whole genera.</title>
        <authorList>
            <person name="Goeker M."/>
        </authorList>
    </citation>
    <scope>NUCLEOTIDE SEQUENCE [LARGE SCALE GENOMIC DNA]</scope>
    <source>
        <strain evidence="4 5">DSM 23082</strain>
    </source>
</reference>
<dbReference type="InterPro" id="IPR000182">
    <property type="entry name" value="GNAT_dom"/>
</dbReference>
<dbReference type="EMBL" id="QBKQ01000002">
    <property type="protein sequence ID" value="PTX42969.1"/>
    <property type="molecule type" value="Genomic_DNA"/>
</dbReference>
<dbReference type="InterPro" id="IPR016181">
    <property type="entry name" value="Acyl_CoA_acyltransferase"/>
</dbReference>
<dbReference type="PROSITE" id="PS51186">
    <property type="entry name" value="GNAT"/>
    <property type="match status" value="1"/>
</dbReference>
<name>A0A2T6AGN5_9FLAO</name>
<dbReference type="GO" id="GO:0016747">
    <property type="term" value="F:acyltransferase activity, transferring groups other than amino-acyl groups"/>
    <property type="evidence" value="ECO:0007669"/>
    <property type="project" value="InterPro"/>
</dbReference>
<comment type="caution">
    <text evidence="4">The sequence shown here is derived from an EMBL/GenBank/DDBJ whole genome shotgun (WGS) entry which is preliminary data.</text>
</comment>
<dbReference type="SUPFAM" id="SSF55729">
    <property type="entry name" value="Acyl-CoA N-acyltransferases (Nat)"/>
    <property type="match status" value="1"/>
</dbReference>